<gene>
    <name evidence="1" type="ORF">QPL79_04225</name>
</gene>
<evidence type="ECO:0000313" key="2">
    <source>
        <dbReference type="Proteomes" id="UP001529235"/>
    </source>
</evidence>
<evidence type="ECO:0000313" key="1">
    <source>
        <dbReference type="EMBL" id="MDK6028560.1"/>
    </source>
</evidence>
<dbReference type="Pfam" id="PF09891">
    <property type="entry name" value="DUF2118"/>
    <property type="match status" value="1"/>
</dbReference>
<protein>
    <submittedName>
        <fullName evidence="1">DUF2118 domain-containing protein</fullName>
    </submittedName>
</protein>
<dbReference type="RefSeq" id="WP_285273541.1">
    <property type="nucleotide sequence ID" value="NZ_JASNVW010000002.1"/>
</dbReference>
<proteinExistence type="predicted"/>
<dbReference type="AlphaFoldDB" id="A0ABD4Z6Q8"/>
<name>A0ABD4Z6Q8_9CREN</name>
<organism evidence="1 2">
    <name type="scientific">Ignisphaera cupida</name>
    <dbReference type="NCBI Taxonomy" id="3050454"/>
    <lineage>
        <taxon>Archaea</taxon>
        <taxon>Thermoproteota</taxon>
        <taxon>Thermoprotei</taxon>
        <taxon>Desulfurococcales</taxon>
        <taxon>Desulfurococcaceae</taxon>
        <taxon>Ignisphaera</taxon>
    </lineage>
</organism>
<dbReference type="Gene3D" id="2.40.50.100">
    <property type="match status" value="1"/>
</dbReference>
<dbReference type="InterPro" id="IPR019217">
    <property type="entry name" value="DUF2118"/>
</dbReference>
<comment type="caution">
    <text evidence="1">The sequence shown here is derived from an EMBL/GenBank/DDBJ whole genome shotgun (WGS) entry which is preliminary data.</text>
</comment>
<keyword evidence="2" id="KW-1185">Reference proteome</keyword>
<accession>A0ABD4Z6Q8</accession>
<reference evidence="1 2" key="1">
    <citation type="submission" date="2023-05" db="EMBL/GenBank/DDBJ databases">
        <title>A new hyperthermophilic archaea 'Ignisphaera cupida' sp. nov. and description of the family 'Ignisphaeraceae' fam. nov.</title>
        <authorList>
            <person name="Podosokorskaya O.A."/>
            <person name="Elcheninov A.G."/>
            <person name="Klukina A."/>
            <person name="Merkel A.Y."/>
        </authorList>
    </citation>
    <scope>NUCLEOTIDE SEQUENCE [LARGE SCALE GENOMIC DNA]</scope>
    <source>
        <strain evidence="1 2">4213-co</strain>
    </source>
</reference>
<dbReference type="EMBL" id="JASNVW010000002">
    <property type="protein sequence ID" value="MDK6028560.1"/>
    <property type="molecule type" value="Genomic_DNA"/>
</dbReference>
<sequence>MNMELGFEETFPIAYIDKEYVDLLAKQQSISNYINTASKIYVDTEKNCFSVESFKEKGKLFAEFVEIVYEYLPKLAIDSEKGVTITKFAIYLPKSRQLLYVNAGTRVFIVEAFGRSVYPLVLEGEKVSEHDKIFYIVTNKFEIRAVRAEAKGIVVYVGDVLDQSENKMMAVIVGEENVIRFSRCD</sequence>
<dbReference type="Proteomes" id="UP001529235">
    <property type="component" value="Unassembled WGS sequence"/>
</dbReference>